<dbReference type="Proteomes" id="UP000295662">
    <property type="component" value="Unassembled WGS sequence"/>
</dbReference>
<dbReference type="Pfam" id="PF13559">
    <property type="entry name" value="DUF4129"/>
    <property type="match status" value="1"/>
</dbReference>
<dbReference type="InterPro" id="IPR025646">
    <property type="entry name" value="DUF4350"/>
</dbReference>
<reference evidence="5 6" key="1">
    <citation type="submission" date="2019-03" db="EMBL/GenBank/DDBJ databases">
        <title>Genomic Encyclopedia of Archaeal and Bacterial Type Strains, Phase II (KMG-II): from individual species to whole genera.</title>
        <authorList>
            <person name="Goeker M."/>
        </authorList>
    </citation>
    <scope>NUCLEOTIDE SEQUENCE [LARGE SCALE GENOMIC DNA]</scope>
    <source>
        <strain evidence="5 6">ATCC 25309</strain>
    </source>
</reference>
<keyword evidence="2" id="KW-0812">Transmembrane</keyword>
<evidence type="ECO:0000259" key="3">
    <source>
        <dbReference type="Pfam" id="PF13559"/>
    </source>
</evidence>
<proteinExistence type="predicted"/>
<feature type="transmembrane region" description="Helical" evidence="2">
    <location>
        <begin position="326"/>
        <end position="349"/>
    </location>
</feature>
<dbReference type="OrthoDB" id="183980at2"/>
<name>A0A4R7RIU5_9BACT</name>
<comment type="caution">
    <text evidence="5">The sequence shown here is derived from an EMBL/GenBank/DDBJ whole genome shotgun (WGS) entry which is preliminary data.</text>
</comment>
<evidence type="ECO:0000313" key="5">
    <source>
        <dbReference type="EMBL" id="TDU63119.1"/>
    </source>
</evidence>
<feature type="transmembrane region" description="Helical" evidence="2">
    <location>
        <begin position="161"/>
        <end position="181"/>
    </location>
</feature>
<feature type="transmembrane region" description="Helical" evidence="2">
    <location>
        <begin position="201"/>
        <end position="229"/>
    </location>
</feature>
<dbReference type="Pfam" id="PF14258">
    <property type="entry name" value="DUF4350"/>
    <property type="match status" value="1"/>
</dbReference>
<feature type="transmembrane region" description="Helical" evidence="2">
    <location>
        <begin position="103"/>
        <end position="126"/>
    </location>
</feature>
<feature type="domain" description="DUF4350" evidence="4">
    <location>
        <begin position="527"/>
        <end position="761"/>
    </location>
</feature>
<gene>
    <name evidence="5" type="ORF">EI77_04541</name>
</gene>
<keyword evidence="2" id="KW-1133">Transmembrane helix</keyword>
<dbReference type="AlphaFoldDB" id="A0A4R7RIU5"/>
<keyword evidence="2" id="KW-0472">Membrane</keyword>
<dbReference type="EMBL" id="SOCA01000016">
    <property type="protein sequence ID" value="TDU63119.1"/>
    <property type="molecule type" value="Genomic_DNA"/>
</dbReference>
<feature type="transmembrane region" description="Helical" evidence="2">
    <location>
        <begin position="250"/>
        <end position="269"/>
    </location>
</feature>
<sequence>MRLEDLTVALRPRQPWEAVDLGCTLVRRDYGRILLLWMITVVPVWAVLAVLLWEHPLWFGSIVWWLKPLYDRLPLYHLSRAAFGARPTLKETLRAWPGLWSRFLLSALIFRRLSFIRSFALPVWMLEGQRGKAVGKRLTALATDGGSSGAMLTWVFVKLEIAVWLGLGVLVSTFGPASGLPEWNEFFLNPEAMMETSKSQFWFSNLLYLGAVTMMEPFYVGGGFGLYLNSRIKIEGWDIELTFRRLAARLRPVMTAVILACGLLGALVGNAQEGEPKEEVKTALEEILAKPEFKEHTRTQRVWVPEEVDLGDGPTIGAGAGYVLGYLFYGVVILVVAVLLFLAVRWLVLNQHLFGFARRVKRVAEPAGPRVVMGMDIASESLPDDITAAARAAWAAGRLREALSLLYRGALSRLVEQQRLPIRDSDTEDDCLMKVADLGDAPVTEFFRALTMIWVRAAYAGEEAREGEFENLCRTWPFLAGATRGAKRPGLFPSTALLFILLLPWLGACSKGEWEDVTLDLGYKGKARTDPFLAAQQLLEEYGHETERKPSFKELPEAEGVVFVSGESGMPEARATQLLDWVADGGHAVYFLAGCAPYNDWSYFDGMSTFGYAGNEDRADPMLEKLGIEVKAEMEEEDLKEMFKNKLLEETRPKKKKKEEAKEAAPEGEKKKIEQPEEVPTTNSMIQLDGESYEVEFPSLHTMALSRELEYGESLSGSLKQATMLDLNYGIGRVTVISHARPFRNRYVDENDHARWLLALVGERAQEVHFITTLQSSFWNLLWNRAWMPLVGLALVTVVWLWLNMPRFGPLRQVQLHDTKHFAEHIGALGQFFYRLKRPDVLLSAAADAVRVKAARRHPYLLQQDDEAMIQFLVEATEMPVERIRSAFMSGGKPAAHEMVRRLQDLQSLKTALG</sequence>
<evidence type="ECO:0000256" key="2">
    <source>
        <dbReference type="SAM" id="Phobius"/>
    </source>
</evidence>
<organism evidence="5 6">
    <name type="scientific">Prosthecobacter fusiformis</name>
    <dbReference type="NCBI Taxonomy" id="48464"/>
    <lineage>
        <taxon>Bacteria</taxon>
        <taxon>Pseudomonadati</taxon>
        <taxon>Verrucomicrobiota</taxon>
        <taxon>Verrucomicrobiia</taxon>
        <taxon>Verrucomicrobiales</taxon>
        <taxon>Verrucomicrobiaceae</taxon>
        <taxon>Prosthecobacter</taxon>
    </lineage>
</organism>
<feature type="domain" description="Protein-glutamine gamma-glutamyltransferase-like C-terminal" evidence="3">
    <location>
        <begin position="406"/>
        <end position="476"/>
    </location>
</feature>
<protein>
    <submittedName>
        <fullName evidence="5">Uncharacterized protein DUF4129</fullName>
    </submittedName>
</protein>
<dbReference type="RefSeq" id="WP_133797497.1">
    <property type="nucleotide sequence ID" value="NZ_SOCA01000016.1"/>
</dbReference>
<feature type="region of interest" description="Disordered" evidence="1">
    <location>
        <begin position="652"/>
        <end position="680"/>
    </location>
</feature>
<feature type="transmembrane region" description="Helical" evidence="2">
    <location>
        <begin position="786"/>
        <end position="803"/>
    </location>
</feature>
<feature type="transmembrane region" description="Helical" evidence="2">
    <location>
        <begin position="34"/>
        <end position="53"/>
    </location>
</feature>
<dbReference type="InterPro" id="IPR025403">
    <property type="entry name" value="TgpA-like_C"/>
</dbReference>
<evidence type="ECO:0000313" key="6">
    <source>
        <dbReference type="Proteomes" id="UP000295662"/>
    </source>
</evidence>
<accession>A0A4R7RIU5</accession>
<evidence type="ECO:0000256" key="1">
    <source>
        <dbReference type="SAM" id="MobiDB-lite"/>
    </source>
</evidence>
<evidence type="ECO:0000259" key="4">
    <source>
        <dbReference type="Pfam" id="PF14258"/>
    </source>
</evidence>
<keyword evidence="6" id="KW-1185">Reference proteome</keyword>
<feature type="compositionally biased region" description="Basic and acidic residues" evidence="1">
    <location>
        <begin position="652"/>
        <end position="675"/>
    </location>
</feature>